<protein>
    <submittedName>
        <fullName evidence="2">Malonyl CoA-ACP transacylase</fullName>
    </submittedName>
</protein>
<dbReference type="InterPro" id="IPR016035">
    <property type="entry name" value="Acyl_Trfase/lysoPLipase"/>
</dbReference>
<dbReference type="SUPFAM" id="SSF52151">
    <property type="entry name" value="FabD/lysophospholipase-like"/>
    <property type="match status" value="1"/>
</dbReference>
<accession>A0A0M2V2Y6</accession>
<dbReference type="GO" id="GO:0006633">
    <property type="term" value="P:fatty acid biosynthetic process"/>
    <property type="evidence" value="ECO:0007669"/>
    <property type="project" value="TreeGrafter"/>
</dbReference>
<feature type="domain" description="Malonyl-CoA:ACP transacylase (MAT)" evidence="1">
    <location>
        <begin position="10"/>
        <end position="320"/>
    </location>
</feature>
<dbReference type="Gene3D" id="3.40.366.10">
    <property type="entry name" value="Malonyl-Coenzyme A Acyl Carrier Protein, domain 2"/>
    <property type="match status" value="1"/>
</dbReference>
<dbReference type="Proteomes" id="UP000034228">
    <property type="component" value="Unassembled WGS sequence"/>
</dbReference>
<gene>
    <name evidence="2" type="ORF">WG68_12770</name>
</gene>
<proteinExistence type="predicted"/>
<dbReference type="OrthoDB" id="5756162at2"/>
<dbReference type="RefSeq" id="WP_046558087.1">
    <property type="nucleotide sequence ID" value="NZ_LAHO01000012.1"/>
</dbReference>
<dbReference type="GO" id="GO:0005829">
    <property type="term" value="C:cytosol"/>
    <property type="evidence" value="ECO:0007669"/>
    <property type="project" value="TreeGrafter"/>
</dbReference>
<dbReference type="SMART" id="SM00827">
    <property type="entry name" value="PKS_AT"/>
    <property type="match status" value="1"/>
</dbReference>
<dbReference type="InterPro" id="IPR050858">
    <property type="entry name" value="Mal-CoA-ACP_Trans/PKS_FabD"/>
</dbReference>
<evidence type="ECO:0000313" key="3">
    <source>
        <dbReference type="Proteomes" id="UP000034228"/>
    </source>
</evidence>
<reference evidence="2 3" key="1">
    <citation type="submission" date="2015-03" db="EMBL/GenBank/DDBJ databases">
        <title>Draft genome sequences of two protease-producing strains of Arsukibacterium isolated from two cold and alkaline environments.</title>
        <authorList>
            <person name="Lylloff J.E."/>
            <person name="Skov L.B."/>
            <person name="Jepsen M."/>
            <person name="Hallin P.F."/>
            <person name="Sorensen S.J."/>
            <person name="Stougaard P."/>
            <person name="Glaring M.A."/>
        </authorList>
    </citation>
    <scope>NUCLEOTIDE SEQUENCE [LARGE SCALE GENOMIC DNA]</scope>
    <source>
        <strain evidence="2 3">GCM72</strain>
    </source>
</reference>
<comment type="caution">
    <text evidence="2">The sequence shown here is derived from an EMBL/GenBank/DDBJ whole genome shotgun (WGS) entry which is preliminary data.</text>
</comment>
<dbReference type="AlphaFoldDB" id="A0A0M2V2Y6"/>
<dbReference type="GO" id="GO:0004314">
    <property type="term" value="F:[acyl-carrier-protein] S-malonyltransferase activity"/>
    <property type="evidence" value="ECO:0007669"/>
    <property type="project" value="TreeGrafter"/>
</dbReference>
<evidence type="ECO:0000259" key="1">
    <source>
        <dbReference type="SMART" id="SM00827"/>
    </source>
</evidence>
<dbReference type="InterPro" id="IPR001227">
    <property type="entry name" value="Ac_transferase_dom_sf"/>
</dbReference>
<dbReference type="STRING" id="336831.WG68_12770"/>
<dbReference type="PATRIC" id="fig|336831.14.peg.1784"/>
<dbReference type="Gene3D" id="3.30.70.250">
    <property type="entry name" value="Malonyl-CoA ACP transacylase, ACP-binding"/>
    <property type="match status" value="1"/>
</dbReference>
<dbReference type="PANTHER" id="PTHR42681:SF6">
    <property type="entry name" value="BLL0263 PROTEIN"/>
    <property type="match status" value="1"/>
</dbReference>
<name>A0A0M2V2Y6_9GAMM</name>
<dbReference type="EMBL" id="LAHO01000012">
    <property type="protein sequence ID" value="KKO45006.1"/>
    <property type="molecule type" value="Genomic_DNA"/>
</dbReference>
<dbReference type="InterPro" id="IPR014043">
    <property type="entry name" value="Acyl_transferase_dom"/>
</dbReference>
<dbReference type="PANTHER" id="PTHR42681">
    <property type="entry name" value="MALONYL-COA-ACYL CARRIER PROTEIN TRANSACYLASE, MITOCHONDRIAL"/>
    <property type="match status" value="1"/>
</dbReference>
<sequence>MSQRKTAVVVCPGRGSYNRPELGYIGQHLPAESLFTSQLAEFDALRTELGVPTVSALDSAASFSSAVHLKADNAAALIFSAGLNDFAQINRDKFDIVAITGNSMGWYTALGCAGVWQGSDSMQLVTGMAQLTANAAGAQFIYPLLNTDWQPDLDKQARLAEQLYLHQGALFMSIAYGGYAVLAGTQSAVQQAMQALPPCDERFPLLLPGHAAFHSPLMQPAADQALARFGEQYFATPQLPLIDGRGVIWPSQLAQPSALKAYTLGQQVCDTFYFSRAIAVAVKEFAPEHLILLGPGSGLGSAVAQSLIAINWQGLSSKQDFSVAQQAAMPFVLSMGLPEQRQLLL</sequence>
<keyword evidence="3" id="KW-1185">Reference proteome</keyword>
<organism evidence="2 3">
    <name type="scientific">Arsukibacterium ikkense</name>
    <dbReference type="NCBI Taxonomy" id="336831"/>
    <lineage>
        <taxon>Bacteria</taxon>
        <taxon>Pseudomonadati</taxon>
        <taxon>Pseudomonadota</taxon>
        <taxon>Gammaproteobacteria</taxon>
        <taxon>Chromatiales</taxon>
        <taxon>Chromatiaceae</taxon>
        <taxon>Arsukibacterium</taxon>
    </lineage>
</organism>
<evidence type="ECO:0000313" key="2">
    <source>
        <dbReference type="EMBL" id="KKO45006.1"/>
    </source>
</evidence>